<keyword evidence="2" id="KW-1185">Reference proteome</keyword>
<dbReference type="EMBL" id="CM044706">
    <property type="protein sequence ID" value="KAI5657506.1"/>
    <property type="molecule type" value="Genomic_DNA"/>
</dbReference>
<evidence type="ECO:0000313" key="2">
    <source>
        <dbReference type="Proteomes" id="UP001060085"/>
    </source>
</evidence>
<organism evidence="1 2">
    <name type="scientific">Catharanthus roseus</name>
    <name type="common">Madagascar periwinkle</name>
    <name type="synonym">Vinca rosea</name>
    <dbReference type="NCBI Taxonomy" id="4058"/>
    <lineage>
        <taxon>Eukaryota</taxon>
        <taxon>Viridiplantae</taxon>
        <taxon>Streptophyta</taxon>
        <taxon>Embryophyta</taxon>
        <taxon>Tracheophyta</taxon>
        <taxon>Spermatophyta</taxon>
        <taxon>Magnoliopsida</taxon>
        <taxon>eudicotyledons</taxon>
        <taxon>Gunneridae</taxon>
        <taxon>Pentapetalae</taxon>
        <taxon>asterids</taxon>
        <taxon>lamiids</taxon>
        <taxon>Gentianales</taxon>
        <taxon>Apocynaceae</taxon>
        <taxon>Rauvolfioideae</taxon>
        <taxon>Vinceae</taxon>
        <taxon>Catharanthinae</taxon>
        <taxon>Catharanthus</taxon>
    </lineage>
</organism>
<accession>A0ACC0A9R4</accession>
<dbReference type="Proteomes" id="UP001060085">
    <property type="component" value="Linkage Group LG06"/>
</dbReference>
<name>A0ACC0A9R4_CATRO</name>
<comment type="caution">
    <text evidence="1">The sequence shown here is derived from an EMBL/GenBank/DDBJ whole genome shotgun (WGS) entry which is preliminary data.</text>
</comment>
<evidence type="ECO:0000313" key="1">
    <source>
        <dbReference type="EMBL" id="KAI5657506.1"/>
    </source>
</evidence>
<proteinExistence type="predicted"/>
<reference evidence="2" key="1">
    <citation type="journal article" date="2023" name="Nat. Plants">
        <title>Single-cell RNA sequencing provides a high-resolution roadmap for understanding the multicellular compartmentation of specialized metabolism.</title>
        <authorList>
            <person name="Sun S."/>
            <person name="Shen X."/>
            <person name="Li Y."/>
            <person name="Li Y."/>
            <person name="Wang S."/>
            <person name="Li R."/>
            <person name="Zhang H."/>
            <person name="Shen G."/>
            <person name="Guo B."/>
            <person name="Wei J."/>
            <person name="Xu J."/>
            <person name="St-Pierre B."/>
            <person name="Chen S."/>
            <person name="Sun C."/>
        </authorList>
    </citation>
    <scope>NUCLEOTIDE SEQUENCE [LARGE SCALE GENOMIC DNA]</scope>
</reference>
<protein>
    <submittedName>
        <fullName evidence="1">Uncharacterized protein</fullName>
    </submittedName>
</protein>
<sequence>MIGSTDRVRNLKRGHRTQVPASHSQYQRETQNIRTFNFHKPPHTPFIHKIIKRNTPLGLTLQHTTPSVNWIHIKRTPTKHVARKRPSYGGPAIHSAILSTC</sequence>
<gene>
    <name evidence="1" type="ORF">M9H77_26299</name>
</gene>